<reference evidence="2" key="2">
    <citation type="submission" date="2025-08" db="UniProtKB">
        <authorList>
            <consortium name="Ensembl"/>
        </authorList>
    </citation>
    <scope>IDENTIFICATION</scope>
</reference>
<name>A0A8C9R208_SCLFO</name>
<dbReference type="PANTHER" id="PTHR28577:SF1">
    <property type="entry name" value="CENTROMERE PROTEIN P"/>
    <property type="match status" value="1"/>
</dbReference>
<evidence type="ECO:0000313" key="3">
    <source>
        <dbReference type="Proteomes" id="UP000694397"/>
    </source>
</evidence>
<dbReference type="CTD" id="401541"/>
<dbReference type="KEGG" id="sfm:108929820"/>
<dbReference type="RefSeq" id="XP_018600138.1">
    <property type="nucleotide sequence ID" value="XM_018744622.1"/>
</dbReference>
<accession>A0A8C9R208</accession>
<proteinExistence type="predicted"/>
<dbReference type="OrthoDB" id="5976950at2759"/>
<reference evidence="2 3" key="1">
    <citation type="submission" date="2019-04" db="EMBL/GenBank/DDBJ databases">
        <authorList>
            <consortium name="Wellcome Sanger Institute Data Sharing"/>
        </authorList>
    </citation>
    <scope>NUCLEOTIDE SEQUENCE [LARGE SCALE GENOMIC DNA]</scope>
</reference>
<evidence type="ECO:0000313" key="2">
    <source>
        <dbReference type="Ensembl" id="ENSSFOP00015003512.1"/>
    </source>
</evidence>
<dbReference type="InterPro" id="IPR027801">
    <property type="entry name" value="CENP-P"/>
</dbReference>
<sequence length="282" mass="32292">MERMYEADIKSLQEEIGALQHQLENNENMVTVSHEGPMEVVLSSLRGKPGTEFGKKDMVENLVLELERLEGHLSQQERINRIVLTDCRVKTLERNKSKFVQQHRLSGYCCHLAFQVEFELTEFQDPTASNSVTSLNVVVDGPELREISTFVSRVEDDKSLLLFFRTFREFSERCEHRNRTFMYFKDKYPNVVCLPEGCRADAMTIRSPKLPGCTMNVVWSIDVSKEGLVTPRLELLAKMPEQALSLDRKNVIKNAPDFFQSLLRVVGVEASIDSLIKAVSME</sequence>
<feature type="coiled-coil region" evidence="1">
    <location>
        <begin position="2"/>
        <end position="29"/>
    </location>
</feature>
<dbReference type="GO" id="GO:0034080">
    <property type="term" value="P:CENP-A containing chromatin assembly"/>
    <property type="evidence" value="ECO:0007669"/>
    <property type="project" value="InterPro"/>
</dbReference>
<dbReference type="Proteomes" id="UP000694397">
    <property type="component" value="Chromosome 22"/>
</dbReference>
<dbReference type="GeneID" id="108929820"/>
<organism evidence="2 3">
    <name type="scientific">Scleropages formosus</name>
    <name type="common">Asian bonytongue</name>
    <name type="synonym">Osteoglossum formosum</name>
    <dbReference type="NCBI Taxonomy" id="113540"/>
    <lineage>
        <taxon>Eukaryota</taxon>
        <taxon>Metazoa</taxon>
        <taxon>Chordata</taxon>
        <taxon>Craniata</taxon>
        <taxon>Vertebrata</taxon>
        <taxon>Euteleostomi</taxon>
        <taxon>Actinopterygii</taxon>
        <taxon>Neopterygii</taxon>
        <taxon>Teleostei</taxon>
        <taxon>Osteoglossocephala</taxon>
        <taxon>Osteoglossomorpha</taxon>
        <taxon>Osteoglossiformes</taxon>
        <taxon>Osteoglossidae</taxon>
        <taxon>Scleropages</taxon>
    </lineage>
</organism>
<gene>
    <name evidence="2" type="primary">CENPP</name>
    <name evidence="2" type="synonym">cenpp</name>
</gene>
<protein>
    <submittedName>
        <fullName evidence="2">Centromere protein P</fullName>
    </submittedName>
</protein>
<dbReference type="GO" id="GO:0005634">
    <property type="term" value="C:nucleus"/>
    <property type="evidence" value="ECO:0007669"/>
    <property type="project" value="TreeGrafter"/>
</dbReference>
<dbReference type="GeneTree" id="ENSGT00390000011897"/>
<keyword evidence="1" id="KW-0175">Coiled coil</keyword>
<keyword evidence="3" id="KW-1185">Reference proteome</keyword>
<evidence type="ECO:0000256" key="1">
    <source>
        <dbReference type="SAM" id="Coils"/>
    </source>
</evidence>
<dbReference type="PANTHER" id="PTHR28577">
    <property type="entry name" value="CENTROMERE PROTEIN P"/>
    <property type="match status" value="1"/>
</dbReference>
<dbReference type="Pfam" id="PF13096">
    <property type="entry name" value="CENP-P"/>
    <property type="match status" value="1"/>
</dbReference>
<reference evidence="2" key="3">
    <citation type="submission" date="2025-09" db="UniProtKB">
        <authorList>
            <consortium name="Ensembl"/>
        </authorList>
    </citation>
    <scope>IDENTIFICATION</scope>
</reference>
<dbReference type="GO" id="GO:0000775">
    <property type="term" value="C:chromosome, centromeric region"/>
    <property type="evidence" value="ECO:0007669"/>
    <property type="project" value="InterPro"/>
</dbReference>
<dbReference type="AlphaFoldDB" id="A0A8C9R208"/>
<dbReference type="Ensembl" id="ENSSFOT00015003569.2">
    <property type="protein sequence ID" value="ENSSFOP00015003512.1"/>
    <property type="gene ID" value="ENSSFOG00015002304.2"/>
</dbReference>